<proteinExistence type="predicted"/>
<keyword evidence="3" id="KW-1185">Reference proteome</keyword>
<dbReference type="InterPro" id="IPR002156">
    <property type="entry name" value="RNaseH_domain"/>
</dbReference>
<dbReference type="OrthoDB" id="6436892at2759"/>
<sequence>MSFSIMVLNWNTNSLNAVFSKPNYCARESIKWIYNNCSLRAKFLIRTDSLSSLYSLGNIFSCNKLLVTSHGILKDLNNKGVDVHFSHVRSHTGNLGNERADWLAKQATNLQVNTPMILT</sequence>
<dbReference type="InterPro" id="IPR012337">
    <property type="entry name" value="RNaseH-like_sf"/>
</dbReference>
<dbReference type="SUPFAM" id="SSF53098">
    <property type="entry name" value="Ribonuclease H-like"/>
    <property type="match status" value="1"/>
</dbReference>
<dbReference type="GO" id="GO:0004523">
    <property type="term" value="F:RNA-DNA hybrid ribonuclease activity"/>
    <property type="evidence" value="ECO:0007669"/>
    <property type="project" value="InterPro"/>
</dbReference>
<dbReference type="InterPro" id="IPR036397">
    <property type="entry name" value="RNaseH_sf"/>
</dbReference>
<organism evidence="2 3">
    <name type="scientific">Stegodyphus mimosarum</name>
    <name type="common">African social velvet spider</name>
    <dbReference type="NCBI Taxonomy" id="407821"/>
    <lineage>
        <taxon>Eukaryota</taxon>
        <taxon>Metazoa</taxon>
        <taxon>Ecdysozoa</taxon>
        <taxon>Arthropoda</taxon>
        <taxon>Chelicerata</taxon>
        <taxon>Arachnida</taxon>
        <taxon>Araneae</taxon>
        <taxon>Araneomorphae</taxon>
        <taxon>Entelegynae</taxon>
        <taxon>Eresoidea</taxon>
        <taxon>Eresidae</taxon>
        <taxon>Stegodyphus</taxon>
    </lineage>
</organism>
<feature type="domain" description="RNase H type-1" evidence="1">
    <location>
        <begin position="75"/>
        <end position="108"/>
    </location>
</feature>
<dbReference type="Pfam" id="PF00075">
    <property type="entry name" value="RNase_H"/>
    <property type="match status" value="1"/>
</dbReference>
<name>A0A087UDR8_STEMI</name>
<gene>
    <name evidence="2" type="ORF">X975_25314</name>
</gene>
<evidence type="ECO:0000259" key="1">
    <source>
        <dbReference type="Pfam" id="PF00075"/>
    </source>
</evidence>
<accession>A0A087UDR8</accession>
<dbReference type="EMBL" id="KK119373">
    <property type="protein sequence ID" value="KFM75507.1"/>
    <property type="molecule type" value="Genomic_DNA"/>
</dbReference>
<feature type="non-terminal residue" evidence="2">
    <location>
        <position position="119"/>
    </location>
</feature>
<dbReference type="Proteomes" id="UP000054359">
    <property type="component" value="Unassembled WGS sequence"/>
</dbReference>
<dbReference type="GO" id="GO:0003676">
    <property type="term" value="F:nucleic acid binding"/>
    <property type="evidence" value="ECO:0007669"/>
    <property type="project" value="InterPro"/>
</dbReference>
<dbReference type="AlphaFoldDB" id="A0A087UDR8"/>
<reference evidence="2 3" key="1">
    <citation type="submission" date="2013-11" db="EMBL/GenBank/DDBJ databases">
        <title>Genome sequencing of Stegodyphus mimosarum.</title>
        <authorList>
            <person name="Bechsgaard J."/>
        </authorList>
    </citation>
    <scope>NUCLEOTIDE SEQUENCE [LARGE SCALE GENOMIC DNA]</scope>
</reference>
<evidence type="ECO:0000313" key="2">
    <source>
        <dbReference type="EMBL" id="KFM75507.1"/>
    </source>
</evidence>
<protein>
    <recommendedName>
        <fullName evidence="1">RNase H type-1 domain-containing protein</fullName>
    </recommendedName>
</protein>
<evidence type="ECO:0000313" key="3">
    <source>
        <dbReference type="Proteomes" id="UP000054359"/>
    </source>
</evidence>
<dbReference type="Gene3D" id="3.30.420.10">
    <property type="entry name" value="Ribonuclease H-like superfamily/Ribonuclease H"/>
    <property type="match status" value="1"/>
</dbReference>